<organism evidence="11">
    <name type="scientific">Isoetes nuttallii</name>
    <dbReference type="NCBI Taxonomy" id="358751"/>
    <lineage>
        <taxon>Eukaryota</taxon>
        <taxon>Viridiplantae</taxon>
        <taxon>Streptophyta</taxon>
        <taxon>Embryophyta</taxon>
        <taxon>Tracheophyta</taxon>
        <taxon>Lycopodiopsida</taxon>
        <taxon>Isoetales</taxon>
        <taxon>Isoetaceae</taxon>
        <taxon>Isoetes</taxon>
    </lineage>
</organism>
<sequence>MQDVKTYLSTAPVVATLWFGSSAGLSTEINRSSPDALVLPLPQGYPFTISSLTTF</sequence>
<dbReference type="SUPFAM" id="SSF81544">
    <property type="entry name" value="Subunit IX of photosystem I reaction centre, PsaJ"/>
    <property type="match status" value="1"/>
</dbReference>
<dbReference type="InterPro" id="IPR036062">
    <property type="entry name" value="PSI_PsaJ_sf"/>
</dbReference>
<reference evidence="11" key="1">
    <citation type="submission" date="2017-12" db="EMBL/GenBank/DDBJ databases">
        <title>A whole chloroplast genome phylogeny of diploid species of Isoetes (Isoetaceae, Lycopodiophyta) in the southeastern United States.</title>
        <authorList>
            <person name="Schafran P.W."/>
            <person name="Zimmer E.A."/>
            <person name="Taylor W.C."/>
            <person name="Musselman L.J."/>
        </authorList>
    </citation>
    <scope>NUCLEOTIDE SEQUENCE</scope>
</reference>
<evidence type="ECO:0000256" key="9">
    <source>
        <dbReference type="ARBA" id="ARBA00033429"/>
    </source>
</evidence>
<dbReference type="PANTHER" id="PTHR36082:SF2">
    <property type="entry name" value="PHOTOSYSTEM I REACTION CENTER SUBUNIT IX"/>
    <property type="match status" value="1"/>
</dbReference>
<dbReference type="Gene3D" id="1.20.5.510">
    <property type="entry name" value="Single helix bin"/>
    <property type="match status" value="1"/>
</dbReference>
<dbReference type="PANTHER" id="PTHR36082">
    <property type="match status" value="1"/>
</dbReference>
<keyword evidence="11" id="KW-0934">Plastid</keyword>
<evidence type="ECO:0000256" key="10">
    <source>
        <dbReference type="HAMAP-Rule" id="MF_00522"/>
    </source>
</evidence>
<evidence type="ECO:0000256" key="2">
    <source>
        <dbReference type="ARBA" id="ARBA00004167"/>
    </source>
</evidence>
<dbReference type="GO" id="GO:0009522">
    <property type="term" value="C:photosystem I"/>
    <property type="evidence" value="ECO:0007669"/>
    <property type="project" value="UniProtKB-KW"/>
</dbReference>
<comment type="similarity">
    <text evidence="3 10">Belongs to the PsaJ family.</text>
</comment>
<dbReference type="HAMAP" id="MF_00522">
    <property type="entry name" value="PSI_PsaJ"/>
    <property type="match status" value="1"/>
</dbReference>
<keyword evidence="11" id="KW-0150">Chloroplast</keyword>
<evidence type="ECO:0000313" key="11">
    <source>
        <dbReference type="EMBL" id="AWK92189.1"/>
    </source>
</evidence>
<protein>
    <recommendedName>
        <fullName evidence="4 10">Photosystem I reaction center subunit IX</fullName>
    </recommendedName>
    <alternativeName>
        <fullName evidence="9 10">PSI-J</fullName>
    </alternativeName>
</protein>
<evidence type="ECO:0000256" key="3">
    <source>
        <dbReference type="ARBA" id="ARBA00006318"/>
    </source>
</evidence>
<keyword evidence="7 10" id="KW-1133">Transmembrane helix</keyword>
<dbReference type="InterPro" id="IPR002615">
    <property type="entry name" value="PSI_PsaJ"/>
</dbReference>
<evidence type="ECO:0000256" key="6">
    <source>
        <dbReference type="ARBA" id="ARBA00022836"/>
    </source>
</evidence>
<evidence type="ECO:0000256" key="7">
    <source>
        <dbReference type="ARBA" id="ARBA00022989"/>
    </source>
</evidence>
<evidence type="ECO:0000256" key="4">
    <source>
        <dbReference type="ARBA" id="ARBA00019868"/>
    </source>
</evidence>
<keyword evidence="6 10" id="KW-0603">Photosystem I</keyword>
<dbReference type="AlphaFoldDB" id="A0A2U8KJL5"/>
<comment type="subcellular location">
    <subcellularLocation>
        <location evidence="2">Membrane</location>
        <topology evidence="2">Single-pass membrane protein</topology>
    </subcellularLocation>
    <subcellularLocation>
        <location evidence="10">Plastid</location>
        <location evidence="10">Chloroplast thylakoid membrane</location>
        <topology evidence="10">Single-pass membrane protein</topology>
    </subcellularLocation>
</comment>
<dbReference type="RefSeq" id="YP_009498765.1">
    <property type="nucleotide sequence ID" value="NC_038073.1"/>
</dbReference>
<comment type="function">
    <text evidence="1 10">May help in the organization of the PsaE and PsaF subunits.</text>
</comment>
<keyword evidence="10" id="KW-0602">Photosynthesis</keyword>
<gene>
    <name evidence="10 11" type="primary">psaJ</name>
</gene>
<evidence type="ECO:0000256" key="8">
    <source>
        <dbReference type="ARBA" id="ARBA00023136"/>
    </source>
</evidence>
<accession>A0A2U8KJL5</accession>
<geneLocation type="chloroplast" evidence="11"/>
<evidence type="ECO:0000256" key="5">
    <source>
        <dbReference type="ARBA" id="ARBA00022692"/>
    </source>
</evidence>
<dbReference type="GeneID" id="37501693"/>
<dbReference type="Pfam" id="PF01701">
    <property type="entry name" value="PSI_PsaJ"/>
    <property type="match status" value="1"/>
</dbReference>
<keyword evidence="5 10" id="KW-0812">Transmembrane</keyword>
<evidence type="ECO:0000256" key="1">
    <source>
        <dbReference type="ARBA" id="ARBA00002115"/>
    </source>
</evidence>
<dbReference type="GO" id="GO:0009535">
    <property type="term" value="C:chloroplast thylakoid membrane"/>
    <property type="evidence" value="ECO:0007669"/>
    <property type="project" value="UniProtKB-SubCell"/>
</dbReference>
<dbReference type="EMBL" id="MG668899">
    <property type="protein sequence ID" value="AWK92189.1"/>
    <property type="molecule type" value="Genomic_DNA"/>
</dbReference>
<keyword evidence="10" id="KW-0793">Thylakoid</keyword>
<dbReference type="GO" id="GO:0015979">
    <property type="term" value="P:photosynthesis"/>
    <property type="evidence" value="ECO:0007669"/>
    <property type="project" value="UniProtKB-UniRule"/>
</dbReference>
<keyword evidence="8 10" id="KW-0472">Membrane</keyword>
<name>A0A2U8KJL5_9TRAC</name>
<proteinExistence type="inferred from homology"/>